<dbReference type="SUPFAM" id="SSF46689">
    <property type="entry name" value="Homeodomain-like"/>
    <property type="match status" value="1"/>
</dbReference>
<reference evidence="3" key="1">
    <citation type="submission" date="2014-06" db="EMBL/GenBank/DDBJ databases">
        <authorList>
            <person name="Winans N.J."/>
            <person name="Newell P.D."/>
            <person name="Douglas A.E."/>
        </authorList>
    </citation>
    <scope>NUCLEOTIDE SEQUENCE [LARGE SCALE GENOMIC DNA]</scope>
</reference>
<dbReference type="InterPro" id="IPR009057">
    <property type="entry name" value="Homeodomain-like_sf"/>
</dbReference>
<evidence type="ECO:0000313" key="3">
    <source>
        <dbReference type="Proteomes" id="UP000194641"/>
    </source>
</evidence>
<dbReference type="Proteomes" id="UP000194641">
    <property type="component" value="Unassembled WGS sequence"/>
</dbReference>
<dbReference type="PRINTS" id="PR01590">
    <property type="entry name" value="HTHFIS"/>
</dbReference>
<comment type="caution">
    <text evidence="2">The sequence shown here is derived from an EMBL/GenBank/DDBJ whole genome shotgun (WGS) entry which is preliminary data.</text>
</comment>
<accession>A0A252ARG0</accession>
<dbReference type="Gene3D" id="1.10.10.60">
    <property type="entry name" value="Homeodomain-like"/>
    <property type="match status" value="1"/>
</dbReference>
<evidence type="ECO:0000313" key="2">
    <source>
        <dbReference type="EMBL" id="OUI92412.1"/>
    </source>
</evidence>
<dbReference type="GO" id="GO:0043565">
    <property type="term" value="F:sequence-specific DNA binding"/>
    <property type="evidence" value="ECO:0007669"/>
    <property type="project" value="InterPro"/>
</dbReference>
<organism evidence="2 3">
    <name type="scientific">Acetobacter indonesiensis</name>
    <dbReference type="NCBI Taxonomy" id="104101"/>
    <lineage>
        <taxon>Bacteria</taxon>
        <taxon>Pseudomonadati</taxon>
        <taxon>Pseudomonadota</taxon>
        <taxon>Alphaproteobacteria</taxon>
        <taxon>Acetobacterales</taxon>
        <taxon>Acetobacteraceae</taxon>
        <taxon>Acetobacter</taxon>
    </lineage>
</organism>
<dbReference type="RefSeq" id="WP_086612978.1">
    <property type="nucleotide sequence ID" value="NZ_JAMYZX010000006.1"/>
</dbReference>
<evidence type="ECO:0000259" key="1">
    <source>
        <dbReference type="Pfam" id="PF02954"/>
    </source>
</evidence>
<dbReference type="InterPro" id="IPR002197">
    <property type="entry name" value="HTH_Fis"/>
</dbReference>
<dbReference type="AlphaFoldDB" id="A0A252ARG0"/>
<gene>
    <name evidence="2" type="ORF">HK17_10275</name>
</gene>
<sequence length="323" mass="34950">MSGNERPVPAVENDVLLRRSSQPLQPVSPLYVEQSWERCASAYHLDPSQGWTADVLSGAEFRHVSGRSAVLLKSAMDEMRRLFDLVQGMGLMVLLADPDATILARCVDETHLSMCRRLHLRKGAIWSEAEAGTNGVGTCIKEQCPVFLGQGEHWRFCFSLLASYAVPLFDAQGRVAGALNLAALSGNTTRPYAALVMETLLQSGRRIEEQLFRSRYAGQKILTLGAAEGCSSPLVALNTDGEVTGATHSARTLMGWTDTMIQDHPNLLTELEAGTEVSLQKAEECVVRSALAGCQGNVTATAQSLGISRATLYRKMKALGIGQ</sequence>
<dbReference type="InterPro" id="IPR029016">
    <property type="entry name" value="GAF-like_dom_sf"/>
</dbReference>
<proteinExistence type="predicted"/>
<protein>
    <submittedName>
        <fullName evidence="2">Fis family transcriptional regulator</fullName>
    </submittedName>
</protein>
<feature type="domain" description="DNA binding HTH" evidence="1">
    <location>
        <begin position="280"/>
        <end position="318"/>
    </location>
</feature>
<dbReference type="SUPFAM" id="SSF55781">
    <property type="entry name" value="GAF domain-like"/>
    <property type="match status" value="1"/>
</dbReference>
<dbReference type="EMBL" id="JOPA01000031">
    <property type="protein sequence ID" value="OUI92412.1"/>
    <property type="molecule type" value="Genomic_DNA"/>
</dbReference>
<name>A0A252ARG0_9PROT</name>
<dbReference type="Gene3D" id="3.30.450.40">
    <property type="match status" value="1"/>
</dbReference>
<dbReference type="Pfam" id="PF02954">
    <property type="entry name" value="HTH_8"/>
    <property type="match status" value="1"/>
</dbReference>